<protein>
    <submittedName>
        <fullName evidence="1">Uncharacterized protein</fullName>
    </submittedName>
</protein>
<dbReference type="SUPFAM" id="SSF53850">
    <property type="entry name" value="Periplasmic binding protein-like II"/>
    <property type="match status" value="1"/>
</dbReference>
<comment type="caution">
    <text evidence="1">The sequence shown here is derived from an EMBL/GenBank/DDBJ whole genome shotgun (WGS) entry which is preliminary data.</text>
</comment>
<evidence type="ECO:0000313" key="1">
    <source>
        <dbReference type="EMBL" id="CAG2060382.1"/>
    </source>
</evidence>
<gene>
    <name evidence="1" type="ORF">TPAB3V08_LOCUS7339</name>
</gene>
<organism evidence="1 2">
    <name type="scientific">Timema podura</name>
    <name type="common">Walking stick</name>
    <dbReference type="NCBI Taxonomy" id="61482"/>
    <lineage>
        <taxon>Eukaryota</taxon>
        <taxon>Metazoa</taxon>
        <taxon>Ecdysozoa</taxon>
        <taxon>Arthropoda</taxon>
        <taxon>Hexapoda</taxon>
        <taxon>Insecta</taxon>
        <taxon>Pterygota</taxon>
        <taxon>Neoptera</taxon>
        <taxon>Polyneoptera</taxon>
        <taxon>Phasmatodea</taxon>
        <taxon>Timematodea</taxon>
        <taxon>Timematoidea</taxon>
        <taxon>Timematidae</taxon>
        <taxon>Timema</taxon>
    </lineage>
</organism>
<keyword evidence="2" id="KW-1185">Reference proteome</keyword>
<dbReference type="Gene3D" id="3.40.190.10">
    <property type="entry name" value="Periplasmic binding protein-like II"/>
    <property type="match status" value="2"/>
</dbReference>
<name>A0ABN7NZV8_TIMPD</name>
<dbReference type="EMBL" id="CAJPIN010012271">
    <property type="protein sequence ID" value="CAG2060382.1"/>
    <property type="molecule type" value="Genomic_DNA"/>
</dbReference>
<sequence>MTISQYSKDPTLRNLSAKMYDDLRENSHSFREAAARTCGTNFAFVVNEDHLMSLLDQMPCNVISLPSFSFKTSLVFTLAKKNPYRRFINRSLRQLTTSGILKKLLRDSRATELSGPDNIITTVQLSSVAFLYSFLCAGMTTFPWQKDLISSSLMVAPSLGRTQRQISSPQRASGTPKA</sequence>
<evidence type="ECO:0000313" key="2">
    <source>
        <dbReference type="Proteomes" id="UP001153148"/>
    </source>
</evidence>
<reference evidence="1" key="1">
    <citation type="submission" date="2021-03" db="EMBL/GenBank/DDBJ databases">
        <authorList>
            <person name="Tran Van P."/>
        </authorList>
    </citation>
    <scope>NUCLEOTIDE SEQUENCE</scope>
</reference>
<accession>A0ABN7NZV8</accession>
<proteinExistence type="predicted"/>
<dbReference type="Proteomes" id="UP001153148">
    <property type="component" value="Unassembled WGS sequence"/>
</dbReference>